<name>A0A835CV81_APHGI</name>
<keyword evidence="3" id="KW-0378">Hydrolase</keyword>
<dbReference type="GO" id="GO:0046872">
    <property type="term" value="F:metal ion binding"/>
    <property type="evidence" value="ECO:0007669"/>
    <property type="project" value="UniProtKB-KW"/>
</dbReference>
<accession>A0A835CV81</accession>
<dbReference type="GO" id="GO:0003676">
    <property type="term" value="F:nucleic acid binding"/>
    <property type="evidence" value="ECO:0007669"/>
    <property type="project" value="InterPro"/>
</dbReference>
<keyword evidence="3" id="KW-0255">Endonuclease</keyword>
<dbReference type="PANTHER" id="PTHR13966">
    <property type="entry name" value="ENDONUCLEASE RELATED"/>
    <property type="match status" value="1"/>
</dbReference>
<dbReference type="GO" id="GO:0006309">
    <property type="term" value="P:apoptotic DNA fragmentation"/>
    <property type="evidence" value="ECO:0007669"/>
    <property type="project" value="TreeGrafter"/>
</dbReference>
<evidence type="ECO:0000313" key="7">
    <source>
        <dbReference type="EMBL" id="KAF7994100.1"/>
    </source>
</evidence>
<dbReference type="InterPro" id="IPR044925">
    <property type="entry name" value="His-Me_finger_sf"/>
</dbReference>
<evidence type="ECO:0000256" key="1">
    <source>
        <dbReference type="ARBA" id="ARBA00010052"/>
    </source>
</evidence>
<dbReference type="GO" id="GO:0000014">
    <property type="term" value="F:single-stranded DNA endodeoxyribonuclease activity"/>
    <property type="evidence" value="ECO:0007669"/>
    <property type="project" value="TreeGrafter"/>
</dbReference>
<evidence type="ECO:0000313" key="8">
    <source>
        <dbReference type="Proteomes" id="UP000639338"/>
    </source>
</evidence>
<dbReference type="EMBL" id="JACMRX010000003">
    <property type="protein sequence ID" value="KAF7994100.1"/>
    <property type="molecule type" value="Genomic_DNA"/>
</dbReference>
<keyword evidence="5" id="KW-0479">Metal-binding</keyword>
<dbReference type="InterPro" id="IPR044929">
    <property type="entry name" value="DNA/RNA_non-sp_Endonuclease_sf"/>
</dbReference>
<gene>
    <name evidence="7" type="ORF">HCN44_011369</name>
</gene>
<dbReference type="GO" id="GO:0005634">
    <property type="term" value="C:nucleus"/>
    <property type="evidence" value="ECO:0007669"/>
    <property type="project" value="TreeGrafter"/>
</dbReference>
<dbReference type="AlphaFoldDB" id="A0A835CV81"/>
<reference evidence="7 8" key="1">
    <citation type="submission" date="2020-08" db="EMBL/GenBank/DDBJ databases">
        <title>Aphidius gifuensis genome sequencing and assembly.</title>
        <authorList>
            <person name="Du Z."/>
        </authorList>
    </citation>
    <scope>NUCLEOTIDE SEQUENCE [LARGE SCALE GENOMIC DNA]</scope>
    <source>
        <strain evidence="7">YNYX2018</strain>
        <tissue evidence="7">Adults</tissue>
    </source>
</reference>
<organism evidence="7 8">
    <name type="scientific">Aphidius gifuensis</name>
    <name type="common">Parasitoid wasp</name>
    <dbReference type="NCBI Taxonomy" id="684658"/>
    <lineage>
        <taxon>Eukaryota</taxon>
        <taxon>Metazoa</taxon>
        <taxon>Ecdysozoa</taxon>
        <taxon>Arthropoda</taxon>
        <taxon>Hexapoda</taxon>
        <taxon>Insecta</taxon>
        <taxon>Pterygota</taxon>
        <taxon>Neoptera</taxon>
        <taxon>Endopterygota</taxon>
        <taxon>Hymenoptera</taxon>
        <taxon>Apocrita</taxon>
        <taxon>Ichneumonoidea</taxon>
        <taxon>Braconidae</taxon>
        <taxon>Aphidiinae</taxon>
        <taxon>Aphidius</taxon>
    </lineage>
</organism>
<dbReference type="SUPFAM" id="SSF54060">
    <property type="entry name" value="His-Me finger endonucleases"/>
    <property type="match status" value="2"/>
</dbReference>
<comment type="similarity">
    <text evidence="1">Belongs to the DNA/RNA non-specific endonuclease family.</text>
</comment>
<feature type="domain" description="DNA/RNA non-specific endonuclease/pyrophosphatase/phosphodiesterase" evidence="6">
    <location>
        <begin position="505"/>
        <end position="752"/>
    </location>
</feature>
<proteinExistence type="inferred from homology"/>
<keyword evidence="8" id="KW-1185">Reference proteome</keyword>
<dbReference type="GO" id="GO:0004521">
    <property type="term" value="F:RNA endonuclease activity"/>
    <property type="evidence" value="ECO:0007669"/>
    <property type="project" value="TreeGrafter"/>
</dbReference>
<evidence type="ECO:0000256" key="2">
    <source>
        <dbReference type="ARBA" id="ARBA00022722"/>
    </source>
</evidence>
<evidence type="ECO:0000256" key="5">
    <source>
        <dbReference type="PIRSR" id="PIRSR640255-2"/>
    </source>
</evidence>
<sequence>MEVFKFILVLFTIKNNFIWIESCEITINEDLAGHNQPLLLHTNLKDGFLYPNSDDETIQINPGESIVLACPGGQFDEDSISTNDNVRAECTQENSFVVENKDFTGSLKDISCSRNPQTKVKTTLDKCSRDGVKGTIGFHVNAKSKHNYQSIIDFCHNAKIGHTVYAHTKIPAQIKNHQKGVARVEFKQDNFFKGISVRNVYRKTEQVKTIANIVGSMELAEDFIHDKGEYFFAKGHLVAKADFIFGSQQLATFSYVNAIPMWQNVNGKNWARLEESVRNYASDRNRDLEVWTGSLGILQIKDANRKSHDLYLHRSVVYDSISKAGVAFITINNPYLKSLDDEYVVCKDVCDDLPWFNYKSTWRRDKYDSGYTYCCKVDDFRNITINKDLAGHNQPLLLHTDLEHGFLYPNSDDETIQINPGESIVLACPGGQFDEDGISTDDNVRAECTQENSFVVEDSDFTTSLKDISCSRNPQTEVKTTLDKCSRDGVKGTIGFHVNTKKHNYQSVIDFCHNAKIGHTVYAHTKIPAQIKNHQKGVARVEFKQDNFFKGISLRNVYKKTEQIKTIANIVGSMELAKDFIHEKGEYYFARGHLVAKADFIFASQQLATFSYVNVIPMWQSINAGNWFSIEESVRNYAIDKNRDLDVWTGSLGIMQIEDVHGELQDIYLHRNAEGKQSIPVPKLLFKVVYDSIGKAGVAFITINNPYLKSLDDEYVVCQDVCDDMPWLNEKSTWKRDKYDKGYTYCCKVDDFRNVFPDLPEFQARKLLK</sequence>
<dbReference type="Pfam" id="PF01223">
    <property type="entry name" value="Endonuclease_NS"/>
    <property type="match status" value="2"/>
</dbReference>
<evidence type="ECO:0000256" key="3">
    <source>
        <dbReference type="ARBA" id="ARBA00022759"/>
    </source>
</evidence>
<feature type="binding site" evidence="5">
    <location>
        <position position="623"/>
    </location>
    <ligand>
        <name>Mg(2+)</name>
        <dbReference type="ChEBI" id="CHEBI:18420"/>
        <note>catalytic</note>
    </ligand>
</feature>
<dbReference type="FunFam" id="3.40.570.10:FF:000007">
    <property type="entry name" value="Alkaline nuclease"/>
    <property type="match status" value="1"/>
</dbReference>
<evidence type="ECO:0000259" key="6">
    <source>
        <dbReference type="SMART" id="SM00892"/>
    </source>
</evidence>
<dbReference type="InterPro" id="IPR001604">
    <property type="entry name" value="Endo_G_ENPP1-like_dom"/>
</dbReference>
<keyword evidence="2" id="KW-0540">Nuclease</keyword>
<dbReference type="Gene3D" id="3.40.570.10">
    <property type="entry name" value="Extracellular Endonuclease, subunit A"/>
    <property type="match status" value="2"/>
</dbReference>
<dbReference type="Proteomes" id="UP000639338">
    <property type="component" value="Unassembled WGS sequence"/>
</dbReference>
<feature type="active site" description="Proton acceptor" evidence="4">
    <location>
        <position position="593"/>
    </location>
</feature>
<evidence type="ECO:0000256" key="4">
    <source>
        <dbReference type="PIRSR" id="PIRSR640255-1"/>
    </source>
</evidence>
<protein>
    <recommendedName>
        <fullName evidence="6">DNA/RNA non-specific endonuclease/pyrophosphatase/phosphodiesterase domain-containing protein</fullName>
    </recommendedName>
</protein>
<feature type="domain" description="DNA/RNA non-specific endonuclease/pyrophosphatase/phosphodiesterase" evidence="6">
    <location>
        <begin position="148"/>
        <end position="380"/>
    </location>
</feature>
<dbReference type="PANTHER" id="PTHR13966:SF19">
    <property type="entry name" value="NUCLEASE EXOG, MITOCHONDRIAL"/>
    <property type="match status" value="1"/>
</dbReference>
<comment type="caution">
    <text evidence="7">The sequence shown here is derived from an EMBL/GenBank/DDBJ whole genome shotgun (WGS) entry which is preliminary data.</text>
</comment>
<dbReference type="OrthoDB" id="5960141at2759"/>
<dbReference type="GO" id="GO:0005743">
    <property type="term" value="C:mitochondrial inner membrane"/>
    <property type="evidence" value="ECO:0007669"/>
    <property type="project" value="TreeGrafter"/>
</dbReference>
<dbReference type="InterPro" id="IPR040255">
    <property type="entry name" value="Non-specific_endonuclease"/>
</dbReference>
<dbReference type="SMART" id="SM00892">
    <property type="entry name" value="Endonuclease_NS"/>
    <property type="match status" value="2"/>
</dbReference>